<sequence>MTKNIVLGNEQDSRIKPFLKWAGGKFQIINKIRASLPKGSRLIEPFVGSGAVFLNMDYNKFLLADINADLINLFEHLKSEKHDFIHFCKQFFCDEFNKKSTFLSWRLEFNSTQDSYLKAALFLYLNRHAFNGLMRYNSSGKFNTAFGDYRKPYFPENEMLAFIEKAEKAEFKCADYSLIMNEATKGDVVYCDPPYVPLSASANFTKYHSTAFGQEDQRRLVDLARELASKGVPVILSNHDTAFTQNLYQGSSIISFEVQRNISCNGNTRGSAREVLALFD</sequence>
<dbReference type="PANTHER" id="PTHR30481">
    <property type="entry name" value="DNA ADENINE METHYLASE"/>
    <property type="match status" value="1"/>
</dbReference>
<dbReference type="SUPFAM" id="SSF53335">
    <property type="entry name" value="S-adenosyl-L-methionine-dependent methyltransferases"/>
    <property type="match status" value="1"/>
</dbReference>
<evidence type="ECO:0000256" key="7">
    <source>
        <dbReference type="PIRSR" id="PIRSR000398-1"/>
    </source>
</evidence>
<proteinExistence type="inferred from homology"/>
<evidence type="ECO:0000256" key="5">
    <source>
        <dbReference type="ARBA" id="ARBA00022691"/>
    </source>
</evidence>
<dbReference type="STRING" id="458.Lrub_0727"/>
<dbReference type="InterPro" id="IPR002052">
    <property type="entry name" value="DNA_methylase_N6_adenine_CS"/>
</dbReference>
<comment type="catalytic activity">
    <reaction evidence="6 8">
        <text>a 2'-deoxyadenosine in DNA + S-adenosyl-L-methionine = an N(6)-methyl-2'-deoxyadenosine in DNA + S-adenosyl-L-homocysteine + H(+)</text>
        <dbReference type="Rhea" id="RHEA:15197"/>
        <dbReference type="Rhea" id="RHEA-COMP:12418"/>
        <dbReference type="Rhea" id="RHEA-COMP:12419"/>
        <dbReference type="ChEBI" id="CHEBI:15378"/>
        <dbReference type="ChEBI" id="CHEBI:57856"/>
        <dbReference type="ChEBI" id="CHEBI:59789"/>
        <dbReference type="ChEBI" id="CHEBI:90615"/>
        <dbReference type="ChEBI" id="CHEBI:90616"/>
        <dbReference type="EC" id="2.1.1.72"/>
    </reaction>
</comment>
<keyword evidence="5 8" id="KW-0949">S-adenosyl-L-methionine</keyword>
<dbReference type="PRINTS" id="PR00505">
    <property type="entry name" value="D12N6MTFRASE"/>
</dbReference>
<dbReference type="GO" id="GO:1904047">
    <property type="term" value="F:S-adenosyl-L-methionine binding"/>
    <property type="evidence" value="ECO:0007669"/>
    <property type="project" value="TreeGrafter"/>
</dbReference>
<dbReference type="PATRIC" id="fig|458.5.peg.753"/>
<dbReference type="InterPro" id="IPR012327">
    <property type="entry name" value="MeTrfase_D12"/>
</dbReference>
<dbReference type="PIRSF" id="PIRSF000398">
    <property type="entry name" value="M_m6A_EcoRV"/>
    <property type="match status" value="1"/>
</dbReference>
<comment type="similarity">
    <text evidence="1 8">Belongs to the N(4)/N(6)-methyltransferase family.</text>
</comment>
<evidence type="ECO:0000256" key="2">
    <source>
        <dbReference type="ARBA" id="ARBA00011900"/>
    </source>
</evidence>
<dbReference type="EC" id="2.1.1.72" evidence="2 8"/>
<dbReference type="Gene3D" id="1.10.1020.10">
    <property type="entry name" value="Adenine-specific Methyltransferase, Domain 2"/>
    <property type="match status" value="1"/>
</dbReference>
<dbReference type="EMBL" id="LNYT01000007">
    <property type="protein sequence ID" value="KTD48376.1"/>
    <property type="molecule type" value="Genomic_DNA"/>
</dbReference>
<dbReference type="PANTHER" id="PTHR30481:SF3">
    <property type="entry name" value="DNA ADENINE METHYLASE"/>
    <property type="match status" value="1"/>
</dbReference>
<protein>
    <recommendedName>
        <fullName evidence="2 8">Site-specific DNA-methyltransferase (adenine-specific)</fullName>
        <ecNumber evidence="2 8">2.1.1.72</ecNumber>
    </recommendedName>
</protein>
<evidence type="ECO:0000256" key="4">
    <source>
        <dbReference type="ARBA" id="ARBA00022679"/>
    </source>
</evidence>
<dbReference type="GO" id="GO:0032259">
    <property type="term" value="P:methylation"/>
    <property type="evidence" value="ECO:0007669"/>
    <property type="project" value="UniProtKB-KW"/>
</dbReference>
<keyword evidence="10" id="KW-1185">Reference proteome</keyword>
<dbReference type="Gene3D" id="3.40.50.150">
    <property type="entry name" value="Vaccinia Virus protein VP39"/>
    <property type="match status" value="1"/>
</dbReference>
<keyword evidence="3 8" id="KW-0489">Methyltransferase</keyword>
<gene>
    <name evidence="9" type="primary">dam_2</name>
    <name evidence="9" type="ORF">Lrub_0727</name>
</gene>
<feature type="binding site" evidence="7">
    <location>
        <position position="65"/>
    </location>
    <ligand>
        <name>S-adenosyl-L-methionine</name>
        <dbReference type="ChEBI" id="CHEBI:59789"/>
    </ligand>
</feature>
<dbReference type="PROSITE" id="PS00092">
    <property type="entry name" value="N6_MTASE"/>
    <property type="match status" value="1"/>
</dbReference>
<comment type="caution">
    <text evidence="9">The sequence shown here is derived from an EMBL/GenBank/DDBJ whole genome shotgun (WGS) entry which is preliminary data.</text>
</comment>
<feature type="binding site" evidence="7">
    <location>
        <position position="21"/>
    </location>
    <ligand>
        <name>S-adenosyl-L-methionine</name>
        <dbReference type="ChEBI" id="CHEBI:59789"/>
    </ligand>
</feature>
<evidence type="ECO:0000256" key="3">
    <source>
        <dbReference type="ARBA" id="ARBA00022603"/>
    </source>
</evidence>
<evidence type="ECO:0000256" key="8">
    <source>
        <dbReference type="RuleBase" id="RU361257"/>
    </source>
</evidence>
<evidence type="ECO:0000256" key="1">
    <source>
        <dbReference type="ARBA" id="ARBA00006594"/>
    </source>
</evidence>
<accession>A0A0W0XUK1</accession>
<dbReference type="Proteomes" id="UP000054608">
    <property type="component" value="Unassembled WGS sequence"/>
</dbReference>
<dbReference type="GO" id="GO:0043565">
    <property type="term" value="F:sequence-specific DNA binding"/>
    <property type="evidence" value="ECO:0007669"/>
    <property type="project" value="TreeGrafter"/>
</dbReference>
<dbReference type="Pfam" id="PF02086">
    <property type="entry name" value="MethyltransfD12"/>
    <property type="match status" value="1"/>
</dbReference>
<dbReference type="AlphaFoldDB" id="A0A0W0XUK1"/>
<evidence type="ECO:0000256" key="6">
    <source>
        <dbReference type="ARBA" id="ARBA00047942"/>
    </source>
</evidence>
<dbReference type="GO" id="GO:0006298">
    <property type="term" value="P:mismatch repair"/>
    <property type="evidence" value="ECO:0007669"/>
    <property type="project" value="TreeGrafter"/>
</dbReference>
<organism evidence="9 10">
    <name type="scientific">Legionella rubrilucens</name>
    <dbReference type="NCBI Taxonomy" id="458"/>
    <lineage>
        <taxon>Bacteria</taxon>
        <taxon>Pseudomonadati</taxon>
        <taxon>Pseudomonadota</taxon>
        <taxon>Gammaproteobacteria</taxon>
        <taxon>Legionellales</taxon>
        <taxon>Legionellaceae</taxon>
        <taxon>Legionella</taxon>
    </lineage>
</organism>
<feature type="binding site" evidence="7">
    <location>
        <position position="192"/>
    </location>
    <ligand>
        <name>S-adenosyl-L-methionine</name>
        <dbReference type="ChEBI" id="CHEBI:59789"/>
    </ligand>
</feature>
<dbReference type="GO" id="GO:0009007">
    <property type="term" value="F:site-specific DNA-methyltransferase (adenine-specific) activity"/>
    <property type="evidence" value="ECO:0007669"/>
    <property type="project" value="UniProtKB-UniRule"/>
</dbReference>
<evidence type="ECO:0000313" key="10">
    <source>
        <dbReference type="Proteomes" id="UP000054608"/>
    </source>
</evidence>
<dbReference type="InterPro" id="IPR029063">
    <property type="entry name" value="SAM-dependent_MTases_sf"/>
</dbReference>
<dbReference type="InterPro" id="IPR023095">
    <property type="entry name" value="Ade_MeTrfase_dom_2"/>
</dbReference>
<dbReference type="NCBIfam" id="TIGR00571">
    <property type="entry name" value="dam"/>
    <property type="match status" value="1"/>
</dbReference>
<dbReference type="RefSeq" id="WP_058530859.1">
    <property type="nucleotide sequence ID" value="NZ_CAAAIN010000001.1"/>
</dbReference>
<reference evidence="9 10" key="1">
    <citation type="submission" date="2015-11" db="EMBL/GenBank/DDBJ databases">
        <title>Genomic analysis of 38 Legionella species identifies large and diverse effector repertoires.</title>
        <authorList>
            <person name="Burstein D."/>
            <person name="Amaro F."/>
            <person name="Zusman T."/>
            <person name="Lifshitz Z."/>
            <person name="Cohen O."/>
            <person name="Gilbert J.A."/>
            <person name="Pupko T."/>
            <person name="Shuman H.A."/>
            <person name="Segal G."/>
        </authorList>
    </citation>
    <scope>NUCLEOTIDE SEQUENCE [LARGE SCALE GENOMIC DNA]</scope>
    <source>
        <strain evidence="9 10">WA-270A-C2</strain>
    </source>
</reference>
<dbReference type="GO" id="GO:0009307">
    <property type="term" value="P:DNA restriction-modification system"/>
    <property type="evidence" value="ECO:0007669"/>
    <property type="project" value="InterPro"/>
</dbReference>
<dbReference type="InterPro" id="IPR012263">
    <property type="entry name" value="M_m6A_EcoRV"/>
</dbReference>
<keyword evidence="4 8" id="KW-0808">Transferase</keyword>
<feature type="binding site" evidence="7">
    <location>
        <position position="25"/>
    </location>
    <ligand>
        <name>S-adenosyl-L-methionine</name>
        <dbReference type="ChEBI" id="CHEBI:59789"/>
    </ligand>
</feature>
<evidence type="ECO:0000313" key="9">
    <source>
        <dbReference type="EMBL" id="KTD48376.1"/>
    </source>
</evidence>
<name>A0A0W0XUK1_9GAMM</name>